<accession>A0A0F9FCH7</accession>
<organism evidence="2">
    <name type="scientific">marine sediment metagenome</name>
    <dbReference type="NCBI Taxonomy" id="412755"/>
    <lineage>
        <taxon>unclassified sequences</taxon>
        <taxon>metagenomes</taxon>
        <taxon>ecological metagenomes</taxon>
    </lineage>
</organism>
<proteinExistence type="predicted"/>
<feature type="transmembrane region" description="Helical" evidence="1">
    <location>
        <begin position="12"/>
        <end position="36"/>
    </location>
</feature>
<comment type="caution">
    <text evidence="2">The sequence shown here is derived from an EMBL/GenBank/DDBJ whole genome shotgun (WGS) entry which is preliminary data.</text>
</comment>
<evidence type="ECO:0000313" key="2">
    <source>
        <dbReference type="EMBL" id="KKL48837.1"/>
    </source>
</evidence>
<keyword evidence="1" id="KW-0472">Membrane</keyword>
<protein>
    <submittedName>
        <fullName evidence="2">Uncharacterized protein</fullName>
    </submittedName>
</protein>
<sequence length="112" mass="11422">MAKRSGGGDVSMRVVMGWMIGVASIALLGLIMLILFGNLSGNVGFATGTTGANNTDNFINNYTKSVSNTSEQFPVVGTIIGIGLLLLILIALLVFALVQLGRMGGGSGGNFG</sequence>
<dbReference type="AlphaFoldDB" id="A0A0F9FCH7"/>
<keyword evidence="1" id="KW-0812">Transmembrane</keyword>
<gene>
    <name evidence="2" type="ORF">LCGC14_2321510</name>
</gene>
<reference evidence="2" key="1">
    <citation type="journal article" date="2015" name="Nature">
        <title>Complex archaea that bridge the gap between prokaryotes and eukaryotes.</title>
        <authorList>
            <person name="Spang A."/>
            <person name="Saw J.H."/>
            <person name="Jorgensen S.L."/>
            <person name="Zaremba-Niedzwiedzka K."/>
            <person name="Martijn J."/>
            <person name="Lind A.E."/>
            <person name="van Eijk R."/>
            <person name="Schleper C."/>
            <person name="Guy L."/>
            <person name="Ettema T.J."/>
        </authorList>
    </citation>
    <scope>NUCLEOTIDE SEQUENCE</scope>
</reference>
<keyword evidence="1" id="KW-1133">Transmembrane helix</keyword>
<name>A0A0F9FCH7_9ZZZZ</name>
<evidence type="ECO:0000256" key="1">
    <source>
        <dbReference type="SAM" id="Phobius"/>
    </source>
</evidence>
<feature type="transmembrane region" description="Helical" evidence="1">
    <location>
        <begin position="75"/>
        <end position="98"/>
    </location>
</feature>
<dbReference type="EMBL" id="LAZR01033177">
    <property type="protein sequence ID" value="KKL48837.1"/>
    <property type="molecule type" value="Genomic_DNA"/>
</dbReference>